<proteinExistence type="predicted"/>
<dbReference type="InterPro" id="IPR008030">
    <property type="entry name" value="NmrA-like"/>
</dbReference>
<dbReference type="CDD" id="cd05259">
    <property type="entry name" value="PCBER_SDR_a"/>
    <property type="match status" value="1"/>
</dbReference>
<dbReference type="GO" id="GO:0016491">
    <property type="term" value="F:oxidoreductase activity"/>
    <property type="evidence" value="ECO:0007669"/>
    <property type="project" value="UniProtKB-KW"/>
</dbReference>
<dbReference type="InterPro" id="IPR051609">
    <property type="entry name" value="NmrA/Isoflavone_reductase-like"/>
</dbReference>
<dbReference type="PANTHER" id="PTHR47706:SF9">
    <property type="entry name" value="NMRA-LIKE DOMAIN-CONTAINING PROTEIN-RELATED"/>
    <property type="match status" value="1"/>
</dbReference>
<dbReference type="STRING" id="1196081.A0A364KXB6"/>
<dbReference type="EMBL" id="MIKG01000007">
    <property type="protein sequence ID" value="RAO68194.1"/>
    <property type="molecule type" value="Genomic_DNA"/>
</dbReference>
<feature type="domain" description="NmrA-like" evidence="3">
    <location>
        <begin position="5"/>
        <end position="234"/>
    </location>
</feature>
<dbReference type="InterPro" id="IPR036291">
    <property type="entry name" value="NAD(P)-bd_dom_sf"/>
</dbReference>
<evidence type="ECO:0000313" key="4">
    <source>
        <dbReference type="EMBL" id="RAO68194.1"/>
    </source>
</evidence>
<evidence type="ECO:0000259" key="3">
    <source>
        <dbReference type="Pfam" id="PF05368"/>
    </source>
</evidence>
<keyword evidence="1" id="KW-0521">NADP</keyword>
<reference evidence="4 5" key="1">
    <citation type="journal article" date="2017" name="Biotechnol. Biofuels">
        <title>Differential beta-glucosidase expression as a function of carbon source availability in Talaromyces amestolkiae: a genomic and proteomic approach.</title>
        <authorList>
            <person name="de Eugenio L.I."/>
            <person name="Mendez-Liter J.A."/>
            <person name="Nieto-Dominguez M."/>
            <person name="Alonso L."/>
            <person name="Gil-Munoz J."/>
            <person name="Barriuso J."/>
            <person name="Prieto A."/>
            <person name="Martinez M.J."/>
        </authorList>
    </citation>
    <scope>NUCLEOTIDE SEQUENCE [LARGE SCALE GENOMIC DNA]</scope>
    <source>
        <strain evidence="4 5">CIB</strain>
    </source>
</reference>
<gene>
    <name evidence="4" type="ORF">BHQ10_004206</name>
</gene>
<dbReference type="OrthoDB" id="9974981at2759"/>
<organism evidence="4 5">
    <name type="scientific">Talaromyces amestolkiae</name>
    <dbReference type="NCBI Taxonomy" id="1196081"/>
    <lineage>
        <taxon>Eukaryota</taxon>
        <taxon>Fungi</taxon>
        <taxon>Dikarya</taxon>
        <taxon>Ascomycota</taxon>
        <taxon>Pezizomycotina</taxon>
        <taxon>Eurotiomycetes</taxon>
        <taxon>Eurotiomycetidae</taxon>
        <taxon>Eurotiales</taxon>
        <taxon>Trichocomaceae</taxon>
        <taxon>Talaromyces</taxon>
        <taxon>Talaromyces sect. Talaromyces</taxon>
    </lineage>
</organism>
<dbReference type="GeneID" id="63793422"/>
<dbReference type="Proteomes" id="UP000249363">
    <property type="component" value="Unassembled WGS sequence"/>
</dbReference>
<dbReference type="InterPro" id="IPR045312">
    <property type="entry name" value="PCBER-like"/>
</dbReference>
<keyword evidence="2" id="KW-0560">Oxidoreductase</keyword>
<name>A0A364KXB6_TALAM</name>
<dbReference type="RefSeq" id="XP_040732710.1">
    <property type="nucleotide sequence ID" value="XM_040876547.1"/>
</dbReference>
<dbReference type="Gene3D" id="3.40.50.720">
    <property type="entry name" value="NAD(P)-binding Rossmann-like Domain"/>
    <property type="match status" value="1"/>
</dbReference>
<comment type="caution">
    <text evidence="4">The sequence shown here is derived from an EMBL/GenBank/DDBJ whole genome shotgun (WGS) entry which is preliminary data.</text>
</comment>
<accession>A0A364KXB6</accession>
<keyword evidence="5" id="KW-1185">Reference proteome</keyword>
<evidence type="ECO:0000256" key="2">
    <source>
        <dbReference type="ARBA" id="ARBA00023002"/>
    </source>
</evidence>
<dbReference type="SUPFAM" id="SSF51735">
    <property type="entry name" value="NAD(P)-binding Rossmann-fold domains"/>
    <property type="match status" value="1"/>
</dbReference>
<sequence length="311" mass="33482">MSSYKNVVLVGASGSVGSAVLNGLLSSPTGFKVIALVRTESRSKIGQEGHASLSVVRGDFGDDSFLKSSLEGQDALVICLDVNPTTLELQSRLVDVAAAVGVKRVIPSDFGSDVTNPKIVEACFLYQGKVDAVKHIESVVSKNTATSFTAVINGPFFDWGMERNVFGFDPEKRAATLYDNGETKFDSINIGSLGTIVSGILTRPDDFKNRYVYVSDFTISQNDIFEALLKATKTTREDWTIAHRTTDGLKKDGLDKIGNGDFAGALDLIFASVFKAGLGSDFSATHKLDNEAVGLRKSDFVETTKSVLERK</sequence>
<dbReference type="AlphaFoldDB" id="A0A364KXB6"/>
<protein>
    <recommendedName>
        <fullName evidence="3">NmrA-like domain-containing protein</fullName>
    </recommendedName>
</protein>
<evidence type="ECO:0000313" key="5">
    <source>
        <dbReference type="Proteomes" id="UP000249363"/>
    </source>
</evidence>
<dbReference type="Pfam" id="PF05368">
    <property type="entry name" value="NmrA"/>
    <property type="match status" value="1"/>
</dbReference>
<evidence type="ECO:0000256" key="1">
    <source>
        <dbReference type="ARBA" id="ARBA00022857"/>
    </source>
</evidence>
<dbReference type="PANTHER" id="PTHR47706">
    <property type="entry name" value="NMRA-LIKE FAMILY PROTEIN"/>
    <property type="match status" value="1"/>
</dbReference>